<sequence>MPNSSTSSGKRDMKNNTGCRAASSAGKTRPRKPFAFTPVPPTNIRIATLRATMASQNTVPKKKNSTNVISSFPSQPLPQHWVPPLRRIQ</sequence>
<feature type="region of interest" description="Disordered" evidence="1">
    <location>
        <begin position="55"/>
        <end position="89"/>
    </location>
</feature>
<dbReference type="AlphaFoldDB" id="A0A2L2SP00"/>
<feature type="region of interest" description="Disordered" evidence="1">
    <location>
        <begin position="1"/>
        <end position="41"/>
    </location>
</feature>
<evidence type="ECO:0000256" key="1">
    <source>
        <dbReference type="SAM" id="MobiDB-lite"/>
    </source>
</evidence>
<feature type="compositionally biased region" description="Polar residues" evidence="1">
    <location>
        <begin position="55"/>
        <end position="74"/>
    </location>
</feature>
<dbReference type="Proteomes" id="UP000245910">
    <property type="component" value="Chromosome IIII"/>
</dbReference>
<proteinExistence type="predicted"/>
<reference evidence="3" key="1">
    <citation type="submission" date="2014-10" db="EMBL/GenBank/DDBJ databases">
        <authorList>
            <person name="King R."/>
        </authorList>
    </citation>
    <scope>NUCLEOTIDE SEQUENCE [LARGE SCALE GENOMIC DNA]</scope>
    <source>
        <strain evidence="3">A3/5</strain>
    </source>
</reference>
<name>A0A2L2SP00_9HYPO</name>
<keyword evidence="3" id="KW-1185">Reference proteome</keyword>
<organism evidence="2 3">
    <name type="scientific">Fusarium venenatum</name>
    <dbReference type="NCBI Taxonomy" id="56646"/>
    <lineage>
        <taxon>Eukaryota</taxon>
        <taxon>Fungi</taxon>
        <taxon>Dikarya</taxon>
        <taxon>Ascomycota</taxon>
        <taxon>Pezizomycotina</taxon>
        <taxon>Sordariomycetes</taxon>
        <taxon>Hypocreomycetidae</taxon>
        <taxon>Hypocreales</taxon>
        <taxon>Nectriaceae</taxon>
        <taxon>Fusarium</taxon>
    </lineage>
</organism>
<evidence type="ECO:0000313" key="3">
    <source>
        <dbReference type="Proteomes" id="UP000245910"/>
    </source>
</evidence>
<accession>A0A2L2SP00</accession>
<evidence type="ECO:0000313" key="2">
    <source>
        <dbReference type="EMBL" id="CEI39444.1"/>
    </source>
</evidence>
<dbReference type="EMBL" id="LN649232">
    <property type="protein sequence ID" value="CEI39444.1"/>
    <property type="molecule type" value="Genomic_DNA"/>
</dbReference>
<protein>
    <submittedName>
        <fullName evidence="2">Uncharacterized protein</fullName>
    </submittedName>
</protein>